<dbReference type="InterPro" id="IPR011034">
    <property type="entry name" value="Formyl_transferase-like_C_sf"/>
</dbReference>
<protein>
    <submittedName>
        <fullName evidence="3">Methionyl-tRNA formyltransferase</fullName>
    </submittedName>
</protein>
<comment type="caution">
    <text evidence="3">The sequence shown here is derived from an EMBL/GenBank/DDBJ whole genome shotgun (WGS) entry which is preliminary data.</text>
</comment>
<proteinExistence type="predicted"/>
<dbReference type="Pfam" id="PF02911">
    <property type="entry name" value="Formyl_trans_C"/>
    <property type="match status" value="1"/>
</dbReference>
<dbReference type="CDD" id="cd08369">
    <property type="entry name" value="FMT_core"/>
    <property type="match status" value="1"/>
</dbReference>
<sequence>MRIAFLGYGEIGATVLAPIAAAHEPAVVVTHPARFGDLHEPHVAKLATDLGLPVVEARRADEAQAVAALRAARPDVLVSANWRTVIPPPVLAIPALLPLNVHDALLPGYAGFGAVNWAVRNGESRTGLTVHVMEPELDTGPVLWQVAVPIAPDDTATTVQQRLLEQYPGAVLAALDRAASGVRPVPQHGGGASFYHRITEADTRIDWTLPTGRLADLVRAHSDPFVNAWCTFAGRKLYVKRAARPSRPHRGTPGRVVRHTDGGVVVVCGRSWESGADGIVLLDVRPEHGGVQPAAEVLRPGDRLE</sequence>
<dbReference type="RefSeq" id="WP_190107859.1">
    <property type="nucleotide sequence ID" value="NZ_BMVB01000001.1"/>
</dbReference>
<dbReference type="Pfam" id="PF00551">
    <property type="entry name" value="Formyl_trans_N"/>
    <property type="match status" value="1"/>
</dbReference>
<feature type="domain" description="Formyl transferase C-terminal" evidence="2">
    <location>
        <begin position="197"/>
        <end position="298"/>
    </location>
</feature>
<dbReference type="InterPro" id="IPR002376">
    <property type="entry name" value="Formyl_transf_N"/>
</dbReference>
<dbReference type="AlphaFoldDB" id="A0A918T975"/>
<dbReference type="SUPFAM" id="SSF53328">
    <property type="entry name" value="Formyltransferase"/>
    <property type="match status" value="1"/>
</dbReference>
<dbReference type="GO" id="GO:0005829">
    <property type="term" value="C:cytosol"/>
    <property type="evidence" value="ECO:0007669"/>
    <property type="project" value="TreeGrafter"/>
</dbReference>
<evidence type="ECO:0000313" key="3">
    <source>
        <dbReference type="EMBL" id="GHC34680.1"/>
    </source>
</evidence>
<organism evidence="3 4">
    <name type="scientific">Streptomyces cinnamoneus</name>
    <name type="common">Streptoverticillium cinnamoneum</name>
    <dbReference type="NCBI Taxonomy" id="53446"/>
    <lineage>
        <taxon>Bacteria</taxon>
        <taxon>Bacillati</taxon>
        <taxon>Actinomycetota</taxon>
        <taxon>Actinomycetes</taxon>
        <taxon>Kitasatosporales</taxon>
        <taxon>Streptomycetaceae</taxon>
        <taxon>Streptomyces</taxon>
        <taxon>Streptomyces cinnamoneus group</taxon>
    </lineage>
</organism>
<accession>A0A918T975</accession>
<reference evidence="3" key="2">
    <citation type="submission" date="2020-09" db="EMBL/GenBank/DDBJ databases">
        <authorList>
            <person name="Sun Q."/>
            <person name="Ohkuma M."/>
        </authorList>
    </citation>
    <scope>NUCLEOTIDE SEQUENCE</scope>
    <source>
        <strain evidence="3">JCM 4633</strain>
    </source>
</reference>
<dbReference type="EMBL" id="BMVB01000001">
    <property type="protein sequence ID" value="GHC34680.1"/>
    <property type="molecule type" value="Genomic_DNA"/>
</dbReference>
<dbReference type="Proteomes" id="UP000646244">
    <property type="component" value="Unassembled WGS sequence"/>
</dbReference>
<evidence type="ECO:0000259" key="1">
    <source>
        <dbReference type="Pfam" id="PF00551"/>
    </source>
</evidence>
<dbReference type="Gene3D" id="3.40.50.12230">
    <property type="match status" value="1"/>
</dbReference>
<gene>
    <name evidence="3" type="primary">fmt</name>
    <name evidence="3" type="ORF">GCM10010507_04380</name>
</gene>
<evidence type="ECO:0000313" key="4">
    <source>
        <dbReference type="Proteomes" id="UP000646244"/>
    </source>
</evidence>
<dbReference type="PANTHER" id="PTHR11138">
    <property type="entry name" value="METHIONYL-TRNA FORMYLTRANSFERASE"/>
    <property type="match status" value="1"/>
</dbReference>
<feature type="domain" description="Formyl transferase N-terminal" evidence="1">
    <location>
        <begin position="12"/>
        <end position="171"/>
    </location>
</feature>
<evidence type="ECO:0000259" key="2">
    <source>
        <dbReference type="Pfam" id="PF02911"/>
    </source>
</evidence>
<dbReference type="SUPFAM" id="SSF50486">
    <property type="entry name" value="FMT C-terminal domain-like"/>
    <property type="match status" value="1"/>
</dbReference>
<dbReference type="InterPro" id="IPR036477">
    <property type="entry name" value="Formyl_transf_N_sf"/>
</dbReference>
<dbReference type="PANTHER" id="PTHR11138:SF5">
    <property type="entry name" value="METHIONYL-TRNA FORMYLTRANSFERASE, MITOCHONDRIAL"/>
    <property type="match status" value="1"/>
</dbReference>
<reference evidence="3" key="1">
    <citation type="journal article" date="2014" name="Int. J. Syst. Evol. Microbiol.">
        <title>Complete genome sequence of Corynebacterium casei LMG S-19264T (=DSM 44701T), isolated from a smear-ripened cheese.</title>
        <authorList>
            <consortium name="US DOE Joint Genome Institute (JGI-PGF)"/>
            <person name="Walter F."/>
            <person name="Albersmeier A."/>
            <person name="Kalinowski J."/>
            <person name="Ruckert C."/>
        </authorList>
    </citation>
    <scope>NUCLEOTIDE SEQUENCE</scope>
    <source>
        <strain evidence="3">JCM 4633</strain>
    </source>
</reference>
<dbReference type="GO" id="GO:0004479">
    <property type="term" value="F:methionyl-tRNA formyltransferase activity"/>
    <property type="evidence" value="ECO:0007669"/>
    <property type="project" value="TreeGrafter"/>
</dbReference>
<dbReference type="InterPro" id="IPR005793">
    <property type="entry name" value="Formyl_trans_C"/>
</dbReference>
<name>A0A918T975_STRCJ</name>